<dbReference type="Pfam" id="PF11672">
    <property type="entry name" value="DUF3268"/>
    <property type="match status" value="1"/>
</dbReference>
<dbReference type="AlphaFoldDB" id="A0A0F9G8X8"/>
<comment type="caution">
    <text evidence="1">The sequence shown here is derived from an EMBL/GenBank/DDBJ whole genome shotgun (WGS) entry which is preliminary data.</text>
</comment>
<accession>A0A0F9G8X8</accession>
<sequence length="111" mass="12524">MELKLCPKHKIALVPNETKYGTRFHCRQDGCTVVCWDGSTSTPADYETRQARMLAHAAFDQLWRSGLFTRKTAYKKLSVYLGLKPKDTHIGLFDAETACKAKEFARGLLAV</sequence>
<evidence type="ECO:0000313" key="1">
    <source>
        <dbReference type="EMBL" id="KKL86831.1"/>
    </source>
</evidence>
<proteinExistence type="predicted"/>
<organism evidence="1">
    <name type="scientific">marine sediment metagenome</name>
    <dbReference type="NCBI Taxonomy" id="412755"/>
    <lineage>
        <taxon>unclassified sequences</taxon>
        <taxon>metagenomes</taxon>
        <taxon>ecological metagenomes</taxon>
    </lineage>
</organism>
<dbReference type="EMBL" id="LAZR01021002">
    <property type="protein sequence ID" value="KKL86831.1"/>
    <property type="molecule type" value="Genomic_DNA"/>
</dbReference>
<protein>
    <submittedName>
        <fullName evidence="1">Uncharacterized protein</fullName>
    </submittedName>
</protein>
<dbReference type="InterPro" id="IPR021686">
    <property type="entry name" value="DUF3268"/>
</dbReference>
<gene>
    <name evidence="1" type="ORF">LCGC14_1940770</name>
</gene>
<reference evidence="1" key="1">
    <citation type="journal article" date="2015" name="Nature">
        <title>Complex archaea that bridge the gap between prokaryotes and eukaryotes.</title>
        <authorList>
            <person name="Spang A."/>
            <person name="Saw J.H."/>
            <person name="Jorgensen S.L."/>
            <person name="Zaremba-Niedzwiedzka K."/>
            <person name="Martijn J."/>
            <person name="Lind A.E."/>
            <person name="van Eijk R."/>
            <person name="Schleper C."/>
            <person name="Guy L."/>
            <person name="Ettema T.J."/>
        </authorList>
    </citation>
    <scope>NUCLEOTIDE SEQUENCE</scope>
</reference>
<name>A0A0F9G8X8_9ZZZZ</name>